<evidence type="ECO:0000256" key="1">
    <source>
        <dbReference type="SAM" id="SignalP"/>
    </source>
</evidence>
<protein>
    <submittedName>
        <fullName evidence="2">Uncharacterized protein</fullName>
    </submittedName>
</protein>
<dbReference type="EMBL" id="JADKFW010000005">
    <property type="protein sequence ID" value="MBK9717945.1"/>
    <property type="molecule type" value="Genomic_DNA"/>
</dbReference>
<organism evidence="2 3">
    <name type="scientific">Candidatus Defluviibacterium haderslevense</name>
    <dbReference type="NCBI Taxonomy" id="2981993"/>
    <lineage>
        <taxon>Bacteria</taxon>
        <taxon>Pseudomonadati</taxon>
        <taxon>Bacteroidota</taxon>
        <taxon>Saprospiria</taxon>
        <taxon>Saprospirales</taxon>
        <taxon>Saprospiraceae</taxon>
        <taxon>Candidatus Defluviibacterium</taxon>
    </lineage>
</organism>
<gene>
    <name evidence="2" type="ORF">IPO85_10585</name>
</gene>
<dbReference type="Proteomes" id="UP000808349">
    <property type="component" value="Unassembled WGS sequence"/>
</dbReference>
<evidence type="ECO:0000313" key="2">
    <source>
        <dbReference type="EMBL" id="MBK9717945.1"/>
    </source>
</evidence>
<comment type="caution">
    <text evidence="2">The sequence shown here is derived from an EMBL/GenBank/DDBJ whole genome shotgun (WGS) entry which is preliminary data.</text>
</comment>
<keyword evidence="1" id="KW-0732">Signal</keyword>
<sequence length="372" mass="41988">MNKLRISWAIFTMCIIGNAKAQMGTTSDIPIASEFAIPISPAFDLIGVNNALVARPGNIRDFKVDWSFKSWRLKPNIALQAQPIWEIIYNRSSLDKYRKASKLMQMLSTVDVSAGTIEDETLVRRLSWATKITLYRQKDALLNPSLFQKTDSLFNERRVLITEKLEVLKNDLKKQKVKEKRDSIKALIEEVDFESDLLDIEQKRNNLDIASVFAKKNWNASFIDVAFGRIYSYTNDTLSKLNLKGSGIAGWANFSIGIGPKILVTSLIKAVMISDDFTGFNTNILSAGINFRYGSPKFNFFAEGVYSKSNNNSIFDNKTINLSQANALSTSYGGDWRLSRNVMLSYGIRVDYSETIKFQRITPIAGIACMMR</sequence>
<accession>A0A9D7S8K2</accession>
<feature type="chain" id="PRO_5038701991" evidence="1">
    <location>
        <begin position="22"/>
        <end position="372"/>
    </location>
</feature>
<feature type="signal peptide" evidence="1">
    <location>
        <begin position="1"/>
        <end position="21"/>
    </location>
</feature>
<reference evidence="2 3" key="1">
    <citation type="submission" date="2020-10" db="EMBL/GenBank/DDBJ databases">
        <title>Connecting structure to function with the recovery of over 1000 high-quality activated sludge metagenome-assembled genomes encoding full-length rRNA genes using long-read sequencing.</title>
        <authorList>
            <person name="Singleton C.M."/>
            <person name="Petriglieri F."/>
            <person name="Kristensen J.M."/>
            <person name="Kirkegaard R.H."/>
            <person name="Michaelsen T.Y."/>
            <person name="Andersen M.H."/>
            <person name="Karst S.M."/>
            <person name="Dueholm M.S."/>
            <person name="Nielsen P.H."/>
            <person name="Albertsen M."/>
        </authorList>
    </citation>
    <scope>NUCLEOTIDE SEQUENCE [LARGE SCALE GENOMIC DNA]</scope>
    <source>
        <strain evidence="2">Ribe_18-Q3-R11-54_BAT3C.373</strain>
    </source>
</reference>
<proteinExistence type="predicted"/>
<dbReference type="AlphaFoldDB" id="A0A9D7S8K2"/>
<name>A0A9D7S8K2_9BACT</name>
<evidence type="ECO:0000313" key="3">
    <source>
        <dbReference type="Proteomes" id="UP000808349"/>
    </source>
</evidence>